<dbReference type="GO" id="GO:0005634">
    <property type="term" value="C:nucleus"/>
    <property type="evidence" value="ECO:0007669"/>
    <property type="project" value="TreeGrafter"/>
</dbReference>
<evidence type="ECO:0000259" key="2">
    <source>
        <dbReference type="Pfam" id="PF17906"/>
    </source>
</evidence>
<name>A0A1B0GBN0_GLOMM</name>
<keyword evidence="4" id="KW-1185">Reference proteome</keyword>
<dbReference type="GO" id="GO:0003690">
    <property type="term" value="F:double-stranded DNA binding"/>
    <property type="evidence" value="ECO:0007669"/>
    <property type="project" value="TreeGrafter"/>
</dbReference>
<dbReference type="GO" id="GO:0000793">
    <property type="term" value="C:condensed chromosome"/>
    <property type="evidence" value="ECO:0007669"/>
    <property type="project" value="TreeGrafter"/>
</dbReference>
<dbReference type="PhylomeDB" id="A0A1B0GBN0"/>
<dbReference type="PANTHER" id="PTHR46060:SF2">
    <property type="entry name" value="HISTONE-LYSINE N-METHYLTRANSFERASE SETMAR"/>
    <property type="match status" value="1"/>
</dbReference>
<dbReference type="STRING" id="37546.A0A1B0GBN0"/>
<dbReference type="EnsemblMetazoa" id="GMOY010712-RA">
    <property type="protein sequence ID" value="GMOY010712-PA"/>
    <property type="gene ID" value="GMOY010712"/>
</dbReference>
<dbReference type="InterPro" id="IPR041426">
    <property type="entry name" value="Mos1_HTH"/>
</dbReference>
<dbReference type="GO" id="GO:0015074">
    <property type="term" value="P:DNA integration"/>
    <property type="evidence" value="ECO:0007669"/>
    <property type="project" value="TreeGrafter"/>
</dbReference>
<dbReference type="VEuPathDB" id="VectorBase:GMOY010712"/>
<feature type="domain" description="Mos1 transposase HTH" evidence="2">
    <location>
        <begin position="6"/>
        <end position="53"/>
    </location>
</feature>
<dbReference type="GO" id="GO:0000014">
    <property type="term" value="F:single-stranded DNA endodeoxyribonuclease activity"/>
    <property type="evidence" value="ECO:0007669"/>
    <property type="project" value="TreeGrafter"/>
</dbReference>
<sequence>METKGDLHVLFLYEFKLNHIAAQVSRNIDPAFGDASTNEKNARYWVQKFCAGNLNIVNEPRGRPPAHIDNEELRTTVESDPHTAS</sequence>
<dbReference type="InterPro" id="IPR052709">
    <property type="entry name" value="Transposase-MT_Hybrid"/>
</dbReference>
<dbReference type="Gene3D" id="1.10.10.1450">
    <property type="match status" value="1"/>
</dbReference>
<organism evidence="3 4">
    <name type="scientific">Glossina morsitans morsitans</name>
    <name type="common">Savannah tsetse fly</name>
    <dbReference type="NCBI Taxonomy" id="37546"/>
    <lineage>
        <taxon>Eukaryota</taxon>
        <taxon>Metazoa</taxon>
        <taxon>Ecdysozoa</taxon>
        <taxon>Arthropoda</taxon>
        <taxon>Hexapoda</taxon>
        <taxon>Insecta</taxon>
        <taxon>Pterygota</taxon>
        <taxon>Neoptera</taxon>
        <taxon>Endopterygota</taxon>
        <taxon>Diptera</taxon>
        <taxon>Brachycera</taxon>
        <taxon>Muscomorpha</taxon>
        <taxon>Hippoboscoidea</taxon>
        <taxon>Glossinidae</taxon>
        <taxon>Glossina</taxon>
    </lineage>
</organism>
<dbReference type="EMBL" id="CCAG010016223">
    <property type="status" value="NOT_ANNOTATED_CDS"/>
    <property type="molecule type" value="Genomic_DNA"/>
</dbReference>
<dbReference type="AlphaFoldDB" id="A0A1B0GBN0"/>
<dbReference type="GO" id="GO:0031297">
    <property type="term" value="P:replication fork processing"/>
    <property type="evidence" value="ECO:0007669"/>
    <property type="project" value="TreeGrafter"/>
</dbReference>
<protein>
    <recommendedName>
        <fullName evidence="2">Mos1 transposase HTH domain-containing protein</fullName>
    </recommendedName>
</protein>
<proteinExistence type="predicted"/>
<dbReference type="GO" id="GO:0006303">
    <property type="term" value="P:double-strand break repair via nonhomologous end joining"/>
    <property type="evidence" value="ECO:0007669"/>
    <property type="project" value="TreeGrafter"/>
</dbReference>
<dbReference type="GO" id="GO:0003697">
    <property type="term" value="F:single-stranded DNA binding"/>
    <property type="evidence" value="ECO:0007669"/>
    <property type="project" value="TreeGrafter"/>
</dbReference>
<evidence type="ECO:0000313" key="3">
    <source>
        <dbReference type="EnsemblMetazoa" id="GMOY010712-PA"/>
    </source>
</evidence>
<dbReference type="GO" id="GO:0044547">
    <property type="term" value="F:DNA topoisomerase binding"/>
    <property type="evidence" value="ECO:0007669"/>
    <property type="project" value="TreeGrafter"/>
</dbReference>
<evidence type="ECO:0000313" key="4">
    <source>
        <dbReference type="Proteomes" id="UP000092444"/>
    </source>
</evidence>
<feature type="region of interest" description="Disordered" evidence="1">
    <location>
        <begin position="60"/>
        <end position="85"/>
    </location>
</feature>
<dbReference type="Proteomes" id="UP000092444">
    <property type="component" value="Unassembled WGS sequence"/>
</dbReference>
<dbReference type="PANTHER" id="PTHR46060">
    <property type="entry name" value="MARINER MOS1 TRANSPOSASE-LIKE PROTEIN"/>
    <property type="match status" value="1"/>
</dbReference>
<dbReference type="GO" id="GO:0000729">
    <property type="term" value="P:DNA double-strand break processing"/>
    <property type="evidence" value="ECO:0007669"/>
    <property type="project" value="TreeGrafter"/>
</dbReference>
<dbReference type="GO" id="GO:0044774">
    <property type="term" value="P:mitotic DNA integrity checkpoint signaling"/>
    <property type="evidence" value="ECO:0007669"/>
    <property type="project" value="TreeGrafter"/>
</dbReference>
<dbReference type="Pfam" id="PF17906">
    <property type="entry name" value="HTH_48"/>
    <property type="match status" value="1"/>
</dbReference>
<dbReference type="GO" id="GO:0042800">
    <property type="term" value="F:histone H3K4 methyltransferase activity"/>
    <property type="evidence" value="ECO:0007669"/>
    <property type="project" value="TreeGrafter"/>
</dbReference>
<reference evidence="3" key="1">
    <citation type="submission" date="2020-05" db="UniProtKB">
        <authorList>
            <consortium name="EnsemblMetazoa"/>
        </authorList>
    </citation>
    <scope>IDENTIFICATION</scope>
    <source>
        <strain evidence="3">Yale</strain>
    </source>
</reference>
<evidence type="ECO:0000256" key="1">
    <source>
        <dbReference type="SAM" id="MobiDB-lite"/>
    </source>
</evidence>
<dbReference type="GO" id="GO:0046975">
    <property type="term" value="F:histone H3K36 methyltransferase activity"/>
    <property type="evidence" value="ECO:0007669"/>
    <property type="project" value="TreeGrafter"/>
</dbReference>
<accession>A0A1B0GBN0</accession>
<dbReference type="GO" id="GO:0035861">
    <property type="term" value="C:site of double-strand break"/>
    <property type="evidence" value="ECO:0007669"/>
    <property type="project" value="TreeGrafter"/>
</dbReference>